<reference evidence="1 2" key="1">
    <citation type="submission" date="2019-05" db="EMBL/GenBank/DDBJ databases">
        <title>Another draft genome of Portunus trituberculatus and its Hox gene families provides insights of decapod evolution.</title>
        <authorList>
            <person name="Jeong J.-H."/>
            <person name="Song I."/>
            <person name="Kim S."/>
            <person name="Choi T."/>
            <person name="Kim D."/>
            <person name="Ryu S."/>
            <person name="Kim W."/>
        </authorList>
    </citation>
    <scope>NUCLEOTIDE SEQUENCE [LARGE SCALE GENOMIC DNA]</scope>
    <source>
        <tissue evidence="1">Muscle</tissue>
    </source>
</reference>
<dbReference type="Proteomes" id="UP000324222">
    <property type="component" value="Unassembled WGS sequence"/>
</dbReference>
<protein>
    <submittedName>
        <fullName evidence="1">Uncharacterized protein</fullName>
    </submittedName>
</protein>
<gene>
    <name evidence="1" type="ORF">E2C01_011680</name>
</gene>
<dbReference type="AlphaFoldDB" id="A0A5B7DC44"/>
<evidence type="ECO:0000313" key="2">
    <source>
        <dbReference type="Proteomes" id="UP000324222"/>
    </source>
</evidence>
<accession>A0A5B7DC44</accession>
<comment type="caution">
    <text evidence="1">The sequence shown here is derived from an EMBL/GenBank/DDBJ whole genome shotgun (WGS) entry which is preliminary data.</text>
</comment>
<organism evidence="1 2">
    <name type="scientific">Portunus trituberculatus</name>
    <name type="common">Swimming crab</name>
    <name type="synonym">Neptunus trituberculatus</name>
    <dbReference type="NCBI Taxonomy" id="210409"/>
    <lineage>
        <taxon>Eukaryota</taxon>
        <taxon>Metazoa</taxon>
        <taxon>Ecdysozoa</taxon>
        <taxon>Arthropoda</taxon>
        <taxon>Crustacea</taxon>
        <taxon>Multicrustacea</taxon>
        <taxon>Malacostraca</taxon>
        <taxon>Eumalacostraca</taxon>
        <taxon>Eucarida</taxon>
        <taxon>Decapoda</taxon>
        <taxon>Pleocyemata</taxon>
        <taxon>Brachyura</taxon>
        <taxon>Eubrachyura</taxon>
        <taxon>Portunoidea</taxon>
        <taxon>Portunidae</taxon>
        <taxon>Portuninae</taxon>
        <taxon>Portunus</taxon>
    </lineage>
</organism>
<dbReference type="EMBL" id="VSRR010000710">
    <property type="protein sequence ID" value="MPC18787.1"/>
    <property type="molecule type" value="Genomic_DNA"/>
</dbReference>
<proteinExistence type="predicted"/>
<sequence>MGRKTHILYMNRANGEERDGHASGWERQNTYRHGDCCFQGIYRRMTQPAPTDRRLSCRSDVPGCGVWQLYSAFQD</sequence>
<evidence type="ECO:0000313" key="1">
    <source>
        <dbReference type="EMBL" id="MPC18787.1"/>
    </source>
</evidence>
<keyword evidence="2" id="KW-1185">Reference proteome</keyword>
<name>A0A5B7DC44_PORTR</name>